<keyword evidence="1" id="KW-0472">Membrane</keyword>
<dbReference type="InterPro" id="IPR007160">
    <property type="entry name" value="DUF362"/>
</dbReference>
<feature type="domain" description="DUF362" evidence="2">
    <location>
        <begin position="59"/>
        <end position="245"/>
    </location>
</feature>
<evidence type="ECO:0000259" key="2">
    <source>
        <dbReference type="Pfam" id="PF04015"/>
    </source>
</evidence>
<proteinExistence type="predicted"/>
<accession>A0A6J4U4L3</accession>
<evidence type="ECO:0000256" key="1">
    <source>
        <dbReference type="SAM" id="Phobius"/>
    </source>
</evidence>
<gene>
    <name evidence="3" type="ORF">AVDCRST_MAG59-551</name>
</gene>
<feature type="transmembrane region" description="Helical" evidence="1">
    <location>
        <begin position="372"/>
        <end position="391"/>
    </location>
</feature>
<organism evidence="3">
    <name type="scientific">uncultured Thermomicrobiales bacterium</name>
    <dbReference type="NCBI Taxonomy" id="1645740"/>
    <lineage>
        <taxon>Bacteria</taxon>
        <taxon>Pseudomonadati</taxon>
        <taxon>Thermomicrobiota</taxon>
        <taxon>Thermomicrobia</taxon>
        <taxon>Thermomicrobiales</taxon>
        <taxon>environmental samples</taxon>
    </lineage>
</organism>
<reference evidence="3" key="1">
    <citation type="submission" date="2020-02" db="EMBL/GenBank/DDBJ databases">
        <authorList>
            <person name="Meier V. D."/>
        </authorList>
    </citation>
    <scope>NUCLEOTIDE SEQUENCE</scope>
    <source>
        <strain evidence="3">AVDCRST_MAG59</strain>
    </source>
</reference>
<protein>
    <submittedName>
        <fullName evidence="3">Ferredoxin</fullName>
    </submittedName>
</protein>
<dbReference type="EMBL" id="CADCWF010000025">
    <property type="protein sequence ID" value="CAA9538260.1"/>
    <property type="molecule type" value="Genomic_DNA"/>
</dbReference>
<dbReference type="AlphaFoldDB" id="A0A6J4U4L3"/>
<sequence>MTALSTLSRGRVAVIETRPETVLADVRRAMELAGYGEALPLGNGTLLEIGTSYPTWYPGAGTTPWQLEGTIRELQGAGYEGLVALPKTTSGADPRVAAVNHKHRHAIEKFGLPSIYLDEPEVERVRYQPTRPFLVLDRLFPEGVTVPKVFVGRNAVVLPTIKPHDLAAVAGAMMDARGGVLGDRRQRTLAAVDESLVDLLQIRLDIHAGLFAVMDGTSIADDTGTFERNLLLASTDLVAIDAVSASLQGFDPMGLPFVRIAHEKGLGIGEPREIEIVGHDRSLAEWQPITWDKISEQLVRFSGGGLLAAARKRLVASPATALTVSASDLYRNAYWYPLVGRKRVIQALDTDWGRTFVGYGDGNVALPNPAPAVGALAIAGTAAVVGGISAGRHALRKR</sequence>
<evidence type="ECO:0000313" key="3">
    <source>
        <dbReference type="EMBL" id="CAA9538260.1"/>
    </source>
</evidence>
<dbReference type="Pfam" id="PF04015">
    <property type="entry name" value="DUF362"/>
    <property type="match status" value="1"/>
</dbReference>
<keyword evidence="1" id="KW-0812">Transmembrane</keyword>
<keyword evidence="1" id="KW-1133">Transmembrane helix</keyword>
<name>A0A6J4U4L3_9BACT</name>